<dbReference type="Proteomes" id="UP000054477">
    <property type="component" value="Unassembled WGS sequence"/>
</dbReference>
<proteinExistence type="predicted"/>
<evidence type="ECO:0000313" key="1">
    <source>
        <dbReference type="EMBL" id="KIK05805.1"/>
    </source>
</evidence>
<organism evidence="1 2">
    <name type="scientific">Laccaria amethystina LaAM-08-1</name>
    <dbReference type="NCBI Taxonomy" id="1095629"/>
    <lineage>
        <taxon>Eukaryota</taxon>
        <taxon>Fungi</taxon>
        <taxon>Dikarya</taxon>
        <taxon>Basidiomycota</taxon>
        <taxon>Agaricomycotina</taxon>
        <taxon>Agaricomycetes</taxon>
        <taxon>Agaricomycetidae</taxon>
        <taxon>Agaricales</taxon>
        <taxon>Agaricineae</taxon>
        <taxon>Hydnangiaceae</taxon>
        <taxon>Laccaria</taxon>
    </lineage>
</organism>
<name>A0A0C9X138_9AGAR</name>
<dbReference type="EMBL" id="KN838557">
    <property type="protein sequence ID" value="KIK05805.1"/>
    <property type="molecule type" value="Genomic_DNA"/>
</dbReference>
<reference evidence="2" key="2">
    <citation type="submission" date="2015-01" db="EMBL/GenBank/DDBJ databases">
        <title>Evolutionary Origins and Diversification of the Mycorrhizal Mutualists.</title>
        <authorList>
            <consortium name="DOE Joint Genome Institute"/>
            <consortium name="Mycorrhizal Genomics Consortium"/>
            <person name="Kohler A."/>
            <person name="Kuo A."/>
            <person name="Nagy L.G."/>
            <person name="Floudas D."/>
            <person name="Copeland A."/>
            <person name="Barry K.W."/>
            <person name="Cichocki N."/>
            <person name="Veneault-Fourrey C."/>
            <person name="LaButti K."/>
            <person name="Lindquist E.A."/>
            <person name="Lipzen A."/>
            <person name="Lundell T."/>
            <person name="Morin E."/>
            <person name="Murat C."/>
            <person name="Riley R."/>
            <person name="Ohm R."/>
            <person name="Sun H."/>
            <person name="Tunlid A."/>
            <person name="Henrissat B."/>
            <person name="Grigoriev I.V."/>
            <person name="Hibbett D.S."/>
            <person name="Martin F."/>
        </authorList>
    </citation>
    <scope>NUCLEOTIDE SEQUENCE [LARGE SCALE GENOMIC DNA]</scope>
    <source>
        <strain evidence="2">LaAM-08-1</strain>
    </source>
</reference>
<dbReference type="HOGENOM" id="CLU_2942107_0_0_1"/>
<protein>
    <submittedName>
        <fullName evidence="1">Uncharacterized protein</fullName>
    </submittedName>
</protein>
<dbReference type="AlphaFoldDB" id="A0A0C9X138"/>
<accession>A0A0C9X138</accession>
<evidence type="ECO:0000313" key="2">
    <source>
        <dbReference type="Proteomes" id="UP000054477"/>
    </source>
</evidence>
<reference evidence="1 2" key="1">
    <citation type="submission" date="2014-04" db="EMBL/GenBank/DDBJ databases">
        <authorList>
            <consortium name="DOE Joint Genome Institute"/>
            <person name="Kuo A."/>
            <person name="Kohler A."/>
            <person name="Nagy L.G."/>
            <person name="Floudas D."/>
            <person name="Copeland A."/>
            <person name="Barry K.W."/>
            <person name="Cichocki N."/>
            <person name="Veneault-Fourrey C."/>
            <person name="LaButti K."/>
            <person name="Lindquist E.A."/>
            <person name="Lipzen A."/>
            <person name="Lundell T."/>
            <person name="Morin E."/>
            <person name="Murat C."/>
            <person name="Sun H."/>
            <person name="Tunlid A."/>
            <person name="Henrissat B."/>
            <person name="Grigoriev I.V."/>
            <person name="Hibbett D.S."/>
            <person name="Martin F."/>
            <person name="Nordberg H.P."/>
            <person name="Cantor M.N."/>
            <person name="Hua S.X."/>
        </authorList>
    </citation>
    <scope>NUCLEOTIDE SEQUENCE [LARGE SCALE GENOMIC DNA]</scope>
    <source>
        <strain evidence="1 2">LaAM-08-1</strain>
    </source>
</reference>
<gene>
    <name evidence="1" type="ORF">K443DRAFT_326933</name>
</gene>
<sequence>MPNTTAFVCSLPVHTFCFAPSLTDTEFEFALRPWRSSSYEISFMVSAYERIRTQKQPPDA</sequence>
<keyword evidence="2" id="KW-1185">Reference proteome</keyword>